<dbReference type="InterPro" id="IPR001296">
    <property type="entry name" value="Glyco_trans_1"/>
</dbReference>
<feature type="domain" description="Glycosyl transferase family 1" evidence="1">
    <location>
        <begin position="179"/>
        <end position="346"/>
    </location>
</feature>
<evidence type="ECO:0000259" key="2">
    <source>
        <dbReference type="Pfam" id="PF13439"/>
    </source>
</evidence>
<organism evidence="3 4">
    <name type="scientific">Anaeromyxobacter diazotrophicus</name>
    <dbReference type="NCBI Taxonomy" id="2590199"/>
    <lineage>
        <taxon>Bacteria</taxon>
        <taxon>Pseudomonadati</taxon>
        <taxon>Myxococcota</taxon>
        <taxon>Myxococcia</taxon>
        <taxon>Myxococcales</taxon>
        <taxon>Cystobacterineae</taxon>
        <taxon>Anaeromyxobacteraceae</taxon>
        <taxon>Anaeromyxobacter</taxon>
    </lineage>
</organism>
<dbReference type="PANTHER" id="PTHR12526">
    <property type="entry name" value="GLYCOSYLTRANSFERASE"/>
    <property type="match status" value="1"/>
</dbReference>
<dbReference type="RefSeq" id="WP_176063690.1">
    <property type="nucleotide sequence ID" value="NZ_BJTG01000002.1"/>
</dbReference>
<evidence type="ECO:0000259" key="1">
    <source>
        <dbReference type="Pfam" id="PF00534"/>
    </source>
</evidence>
<evidence type="ECO:0000313" key="4">
    <source>
        <dbReference type="Proteomes" id="UP000503640"/>
    </source>
</evidence>
<evidence type="ECO:0000313" key="3">
    <source>
        <dbReference type="EMBL" id="GEJ56326.1"/>
    </source>
</evidence>
<name>A0A7I9VIT5_9BACT</name>
<keyword evidence="4" id="KW-1185">Reference proteome</keyword>
<dbReference type="AlphaFoldDB" id="A0A7I9VIT5"/>
<reference evidence="4" key="1">
    <citation type="journal article" date="2020" name="Appl. Environ. Microbiol.">
        <title>Diazotrophic Anaeromyxobacter Isolates from Soils.</title>
        <authorList>
            <person name="Masuda Y."/>
            <person name="Yamanaka H."/>
            <person name="Xu Z.X."/>
            <person name="Shiratori Y."/>
            <person name="Aono T."/>
            <person name="Amachi S."/>
            <person name="Senoo K."/>
            <person name="Itoh H."/>
        </authorList>
    </citation>
    <scope>NUCLEOTIDE SEQUENCE [LARGE SCALE GENOMIC DNA]</scope>
    <source>
        <strain evidence="4">R267</strain>
    </source>
</reference>
<dbReference type="PANTHER" id="PTHR12526:SF636">
    <property type="entry name" value="BLL3647 PROTEIN"/>
    <property type="match status" value="1"/>
</dbReference>
<dbReference type="EMBL" id="BJTG01000002">
    <property type="protein sequence ID" value="GEJ56326.1"/>
    <property type="molecule type" value="Genomic_DNA"/>
</dbReference>
<dbReference type="Gene3D" id="3.40.50.2000">
    <property type="entry name" value="Glycogen Phosphorylase B"/>
    <property type="match status" value="2"/>
</dbReference>
<dbReference type="InterPro" id="IPR028098">
    <property type="entry name" value="Glyco_trans_4-like_N"/>
</dbReference>
<dbReference type="Pfam" id="PF13439">
    <property type="entry name" value="Glyco_transf_4"/>
    <property type="match status" value="1"/>
</dbReference>
<proteinExistence type="predicted"/>
<dbReference type="GO" id="GO:0016757">
    <property type="term" value="F:glycosyltransferase activity"/>
    <property type="evidence" value="ECO:0007669"/>
    <property type="project" value="InterPro"/>
</dbReference>
<dbReference type="CDD" id="cd03801">
    <property type="entry name" value="GT4_PimA-like"/>
    <property type="match status" value="1"/>
</dbReference>
<dbReference type="SUPFAM" id="SSF53756">
    <property type="entry name" value="UDP-Glycosyltransferase/glycogen phosphorylase"/>
    <property type="match status" value="1"/>
</dbReference>
<protein>
    <submittedName>
        <fullName evidence="3">Glycosyl transferase</fullName>
    </submittedName>
</protein>
<dbReference type="Pfam" id="PF00534">
    <property type="entry name" value="Glycos_transf_1"/>
    <property type="match status" value="1"/>
</dbReference>
<gene>
    <name evidence="3" type="ORF">AMYX_10670</name>
</gene>
<accession>A0A7I9VIT5</accession>
<comment type="caution">
    <text evidence="3">The sequence shown here is derived from an EMBL/GenBank/DDBJ whole genome shotgun (WGS) entry which is preliminary data.</text>
</comment>
<feature type="domain" description="Glycosyltransferase subfamily 4-like N-terminal" evidence="2">
    <location>
        <begin position="21"/>
        <end position="169"/>
    </location>
</feature>
<keyword evidence="3" id="KW-0808">Transferase</keyword>
<dbReference type="Proteomes" id="UP000503640">
    <property type="component" value="Unassembled WGS sequence"/>
</dbReference>
<sequence length="375" mass="40735">MRILELLSSPVWTGPAEPMASVAAGLRRRGHEVELAVDARRPGDLRERLRALGFTVRDDLALSTRGFPPPLLADALRLSRVGRGFDVVHAHFSHDHAAALLGLRRRPDGPRVVRTVHSARSLRERPLQGLAHRRTDGLVAVCEAHARRLVERFRVDPRRVLATRGAVDAARFTPEGPDLRAELGLAPGQPVAGIVSRVKPDRRHAELVDAFREVADRLPEARLVVVGRGEGLEELRVRVAHRGLERAVVFAGYRTGPELAAAYRTLDAKVLLAEGNDGTCRALLEAMACGRPGVAYRFGAPAEAIVDGATGLLVEDGDVAALASALVELLQAPARARSLGRAARQRIQELFTEEARTGAVERFLVELRQLPPAVL</sequence>